<feature type="region of interest" description="Disordered" evidence="7">
    <location>
        <begin position="217"/>
        <end position="248"/>
    </location>
</feature>
<evidence type="ECO:0000256" key="2">
    <source>
        <dbReference type="ARBA" id="ARBA00006285"/>
    </source>
</evidence>
<dbReference type="GO" id="GO:0004563">
    <property type="term" value="F:beta-N-acetylhexosaminidase activity"/>
    <property type="evidence" value="ECO:0007669"/>
    <property type="project" value="UniProtKB-EC"/>
</dbReference>
<keyword evidence="4 5" id="KW-0326">Glycosidase</keyword>
<comment type="similarity">
    <text evidence="2 5">Belongs to the glycosyl hydrolase 20 family.</text>
</comment>
<sequence>MYSIIPQPSQLVPHEGQFTFRADTKFLILKADSHLQLSEDFHFAAHALTDIFIKSAGFIYEVNETTEQTNESTTNTVIFEYSPDITNNEGYKLNISPNLIRIIGSTSSGLFYGTQTIRQLLPPDIERQQIVESRVIWTVPCLEIIDYPQYQYRGLMLDCSRHFSNAKTVMRYIDKLSYFKLNRFHWHLTDDQGWRIEIKAYPKLTEISAFRRGTKYSNTQQEEMEEQEEEDKQQQLKDQKTDSSEQDEFNSDYIHEGKYGGFYSQEEIREVVEFARRRFITIIPEIEMPGHSLSVFAAYPQFSCKGASDDKAHFDVLPRWGIFRDVFCMREETFQFLETVLTEVVSMFPYSQLIHIGGDECPKDRWMTCQFCKERAQQLKIDTSQLQTYFENRIIKFVSEKLQRRVVGWDEIMNEQLPQDVVVMQWRGQGPENVDELMGHDTIYSPQSHCYFDYYQSQRSDEPHAIYGFLPLELVYQFDPLQLAGLRKDGLNESEKQGMKHILGGQGNVWREYFPNTSHTDYMIFPRACALAETLWSPYAQKDYNNFRARLNPIVARLEVMKVNYCNVSLIPQGPVEENQVKEEK</sequence>
<feature type="compositionally biased region" description="Acidic residues" evidence="7">
    <location>
        <begin position="222"/>
        <end position="231"/>
    </location>
</feature>
<feature type="active site" description="Proton donor" evidence="6">
    <location>
        <position position="360"/>
    </location>
</feature>
<dbReference type="InterPro" id="IPR015883">
    <property type="entry name" value="Glyco_hydro_20_cat"/>
</dbReference>
<feature type="domain" description="Beta-hexosaminidase bacterial type N-terminal" evidence="9">
    <location>
        <begin position="2"/>
        <end position="147"/>
    </location>
</feature>
<evidence type="ECO:0000256" key="5">
    <source>
        <dbReference type="PIRNR" id="PIRNR001093"/>
    </source>
</evidence>
<dbReference type="GO" id="GO:0016020">
    <property type="term" value="C:membrane"/>
    <property type="evidence" value="ECO:0007669"/>
    <property type="project" value="TreeGrafter"/>
</dbReference>
<dbReference type="OrthoDB" id="428480at2759"/>
<evidence type="ECO:0000256" key="1">
    <source>
        <dbReference type="ARBA" id="ARBA00001231"/>
    </source>
</evidence>
<comment type="caution">
    <text evidence="10">The sequence shown here is derived from an EMBL/GenBank/DDBJ whole genome shotgun (WGS) entry which is preliminary data.</text>
</comment>
<dbReference type="AlphaFoldDB" id="A0A5J4WEA6"/>
<accession>A0A5J4WEA6</accession>
<dbReference type="SUPFAM" id="SSF55545">
    <property type="entry name" value="beta-N-acetylhexosaminidase-like domain"/>
    <property type="match status" value="1"/>
</dbReference>
<evidence type="ECO:0000313" key="11">
    <source>
        <dbReference type="Proteomes" id="UP000324800"/>
    </source>
</evidence>
<dbReference type="PIRSF" id="PIRSF001093">
    <property type="entry name" value="B-hxosamndse_ab_euk"/>
    <property type="match status" value="1"/>
</dbReference>
<protein>
    <recommendedName>
        <fullName evidence="5">Beta-hexosaminidase</fullName>
        <ecNumber evidence="5">3.2.1.52</ecNumber>
    </recommendedName>
</protein>
<dbReference type="SUPFAM" id="SSF51445">
    <property type="entry name" value="(Trans)glycosidases"/>
    <property type="match status" value="1"/>
</dbReference>
<feature type="compositionally biased region" description="Basic and acidic residues" evidence="7">
    <location>
        <begin position="232"/>
        <end position="243"/>
    </location>
</feature>
<dbReference type="PANTHER" id="PTHR22600:SF57">
    <property type="entry name" value="BETA-N-ACETYLHEXOSAMINIDASE"/>
    <property type="match status" value="1"/>
</dbReference>
<dbReference type="Pfam" id="PF00728">
    <property type="entry name" value="Glyco_hydro_20"/>
    <property type="match status" value="1"/>
</dbReference>
<reference evidence="10 11" key="1">
    <citation type="submission" date="2019-03" db="EMBL/GenBank/DDBJ databases">
        <title>Single cell metagenomics reveals metabolic interactions within the superorganism composed of flagellate Streblomastix strix and complex community of Bacteroidetes bacteria on its surface.</title>
        <authorList>
            <person name="Treitli S.C."/>
            <person name="Kolisko M."/>
            <person name="Husnik F."/>
            <person name="Keeling P."/>
            <person name="Hampl V."/>
        </authorList>
    </citation>
    <scope>NUCLEOTIDE SEQUENCE [LARGE SCALE GENOMIC DNA]</scope>
    <source>
        <strain evidence="10">ST1C</strain>
    </source>
</reference>
<feature type="domain" description="Glycoside hydrolase family 20 catalytic" evidence="8">
    <location>
        <begin position="150"/>
        <end position="538"/>
    </location>
</feature>
<comment type="catalytic activity">
    <reaction evidence="1 5">
        <text>Hydrolysis of terminal non-reducing N-acetyl-D-hexosamine residues in N-acetyl-beta-D-hexosaminides.</text>
        <dbReference type="EC" id="3.2.1.52"/>
    </reaction>
</comment>
<dbReference type="Gene3D" id="3.20.20.80">
    <property type="entry name" value="Glycosidases"/>
    <property type="match status" value="1"/>
</dbReference>
<dbReference type="Gene3D" id="3.30.379.10">
    <property type="entry name" value="Chitobiase/beta-hexosaminidase domain 2-like"/>
    <property type="match status" value="1"/>
</dbReference>
<evidence type="ECO:0000259" key="9">
    <source>
        <dbReference type="Pfam" id="PF02838"/>
    </source>
</evidence>
<evidence type="ECO:0000256" key="3">
    <source>
        <dbReference type="ARBA" id="ARBA00022801"/>
    </source>
</evidence>
<gene>
    <name evidence="10" type="ORF">EZS28_011167</name>
</gene>
<evidence type="ECO:0000313" key="10">
    <source>
        <dbReference type="EMBL" id="KAA6393307.1"/>
    </source>
</evidence>
<dbReference type="PANTHER" id="PTHR22600">
    <property type="entry name" value="BETA-HEXOSAMINIDASE"/>
    <property type="match status" value="1"/>
</dbReference>
<keyword evidence="3 5" id="KW-0378">Hydrolase</keyword>
<dbReference type="EMBL" id="SNRW01002272">
    <property type="protein sequence ID" value="KAA6393307.1"/>
    <property type="molecule type" value="Genomic_DNA"/>
</dbReference>
<proteinExistence type="inferred from homology"/>
<dbReference type="GO" id="GO:0030203">
    <property type="term" value="P:glycosaminoglycan metabolic process"/>
    <property type="evidence" value="ECO:0007669"/>
    <property type="project" value="TreeGrafter"/>
</dbReference>
<dbReference type="GO" id="GO:0005975">
    <property type="term" value="P:carbohydrate metabolic process"/>
    <property type="evidence" value="ECO:0007669"/>
    <property type="project" value="InterPro"/>
</dbReference>
<evidence type="ECO:0000256" key="6">
    <source>
        <dbReference type="PIRSR" id="PIRSR001093-1"/>
    </source>
</evidence>
<dbReference type="Proteomes" id="UP000324800">
    <property type="component" value="Unassembled WGS sequence"/>
</dbReference>
<dbReference type="InterPro" id="IPR017853">
    <property type="entry name" value="GH"/>
</dbReference>
<name>A0A5J4WEA6_9EUKA</name>
<dbReference type="EC" id="3.2.1.52" evidence="5"/>
<evidence type="ECO:0000259" key="8">
    <source>
        <dbReference type="Pfam" id="PF00728"/>
    </source>
</evidence>
<evidence type="ECO:0000256" key="7">
    <source>
        <dbReference type="SAM" id="MobiDB-lite"/>
    </source>
</evidence>
<dbReference type="PRINTS" id="PR00738">
    <property type="entry name" value="GLHYDRLASE20"/>
</dbReference>
<dbReference type="InterPro" id="IPR029018">
    <property type="entry name" value="Hex-like_dom2"/>
</dbReference>
<evidence type="ECO:0000256" key="4">
    <source>
        <dbReference type="ARBA" id="ARBA00023295"/>
    </source>
</evidence>
<dbReference type="InterPro" id="IPR025705">
    <property type="entry name" value="Beta_hexosaminidase_sua/sub"/>
</dbReference>
<dbReference type="InterPro" id="IPR015882">
    <property type="entry name" value="HEX_bac_N"/>
</dbReference>
<organism evidence="10 11">
    <name type="scientific">Streblomastix strix</name>
    <dbReference type="NCBI Taxonomy" id="222440"/>
    <lineage>
        <taxon>Eukaryota</taxon>
        <taxon>Metamonada</taxon>
        <taxon>Preaxostyla</taxon>
        <taxon>Oxymonadida</taxon>
        <taxon>Streblomastigidae</taxon>
        <taxon>Streblomastix</taxon>
    </lineage>
</organism>
<dbReference type="CDD" id="cd06563">
    <property type="entry name" value="GH20_chitobiase-like"/>
    <property type="match status" value="1"/>
</dbReference>
<dbReference type="Pfam" id="PF02838">
    <property type="entry name" value="Glyco_hydro_20b"/>
    <property type="match status" value="1"/>
</dbReference>